<dbReference type="AlphaFoldDB" id="A0A2J6PLZ3"/>
<dbReference type="PANTHER" id="PTHR21357">
    <property type="entry name" value="FAM172 FAMILY PROTEIN HOMOLOG CG10038"/>
    <property type="match status" value="1"/>
</dbReference>
<dbReference type="InterPro" id="IPR048263">
    <property type="entry name" value="Arb2"/>
</dbReference>
<dbReference type="GO" id="GO:0031048">
    <property type="term" value="P:regulatory ncRNA-mediated heterochromatin formation"/>
    <property type="evidence" value="ECO:0007669"/>
    <property type="project" value="TreeGrafter"/>
</dbReference>
<feature type="compositionally biased region" description="Basic and acidic residues" evidence="1">
    <location>
        <begin position="393"/>
        <end position="421"/>
    </location>
</feature>
<dbReference type="GO" id="GO:0035197">
    <property type="term" value="F:siRNA binding"/>
    <property type="evidence" value="ECO:0007669"/>
    <property type="project" value="TreeGrafter"/>
</dbReference>
<dbReference type="InterPro" id="IPR053858">
    <property type="entry name" value="Arb2_dom"/>
</dbReference>
<evidence type="ECO:0000313" key="3">
    <source>
        <dbReference type="EMBL" id="PMD15033.1"/>
    </source>
</evidence>
<keyword evidence="4" id="KW-1185">Reference proteome</keyword>
<gene>
    <name evidence="3" type="ORF">NA56DRAFT_754274</name>
</gene>
<feature type="compositionally biased region" description="Basic and acidic residues" evidence="1">
    <location>
        <begin position="369"/>
        <end position="383"/>
    </location>
</feature>
<protein>
    <recommendedName>
        <fullName evidence="2">Arb2 domain-containing protein</fullName>
    </recommendedName>
</protein>
<feature type="domain" description="Arb2" evidence="2">
    <location>
        <begin position="15"/>
        <end position="298"/>
    </location>
</feature>
<feature type="region of interest" description="Disordered" evidence="1">
    <location>
        <begin position="359"/>
        <end position="421"/>
    </location>
</feature>
<dbReference type="Proteomes" id="UP000235672">
    <property type="component" value="Unassembled WGS sequence"/>
</dbReference>
<dbReference type="EMBL" id="KZ613516">
    <property type="protein sequence ID" value="PMD15033.1"/>
    <property type="molecule type" value="Genomic_DNA"/>
</dbReference>
<dbReference type="STRING" id="1745343.A0A2J6PLZ3"/>
<organism evidence="3 4">
    <name type="scientific">Hyaloscypha hepaticicola</name>
    <dbReference type="NCBI Taxonomy" id="2082293"/>
    <lineage>
        <taxon>Eukaryota</taxon>
        <taxon>Fungi</taxon>
        <taxon>Dikarya</taxon>
        <taxon>Ascomycota</taxon>
        <taxon>Pezizomycotina</taxon>
        <taxon>Leotiomycetes</taxon>
        <taxon>Helotiales</taxon>
        <taxon>Hyaloscyphaceae</taxon>
        <taxon>Hyaloscypha</taxon>
    </lineage>
</organism>
<sequence>MFRRLDSGLPKDPKFEHTLDSLGYFINGKDEIRSIKDPKAYFKFFLTKNDRHNCVQREAMNGTIRELVGRRLERLGLEKFRLPLGAKETEPNVPIFVSSNIKDKKRVVILFYEHTQDLGIFAHRIIGGKGGINAGSAIDFVKYIQAQTTYPGNPEAPGIILANLGQLKWWRRGKKAVTQTTWYALPQKSSVENPFRFDPIKNTIPGNRNTEEHVNYIFNHVVEELVDPKAMLDIVGVSDGAVQVSVFLEKHENFKKWGGRVAAFASVATWYHAIEIKNVDFADWFMDRGRVYIISSEPEGTFLADHKGRKYIPAYGCPVYSLGEPYYAEAMLPRGYRTIIDWFQEVGLDPDYANPVLERFDEKSDDEDQKPLEGRKELNRIEEIKDDEETEGEDGKFKVDEETKVEDTKDKENKKPVEEIA</sequence>
<dbReference type="Pfam" id="PF22749">
    <property type="entry name" value="Arb2"/>
    <property type="match status" value="1"/>
</dbReference>
<evidence type="ECO:0000259" key="2">
    <source>
        <dbReference type="Pfam" id="PF22749"/>
    </source>
</evidence>
<evidence type="ECO:0000313" key="4">
    <source>
        <dbReference type="Proteomes" id="UP000235672"/>
    </source>
</evidence>
<reference evidence="3 4" key="1">
    <citation type="submission" date="2016-05" db="EMBL/GenBank/DDBJ databases">
        <title>A degradative enzymes factory behind the ericoid mycorrhizal symbiosis.</title>
        <authorList>
            <consortium name="DOE Joint Genome Institute"/>
            <person name="Martino E."/>
            <person name="Morin E."/>
            <person name="Grelet G."/>
            <person name="Kuo A."/>
            <person name="Kohler A."/>
            <person name="Daghino S."/>
            <person name="Barry K."/>
            <person name="Choi C."/>
            <person name="Cichocki N."/>
            <person name="Clum A."/>
            <person name="Copeland A."/>
            <person name="Hainaut M."/>
            <person name="Haridas S."/>
            <person name="Labutti K."/>
            <person name="Lindquist E."/>
            <person name="Lipzen A."/>
            <person name="Khouja H.-R."/>
            <person name="Murat C."/>
            <person name="Ohm R."/>
            <person name="Olson A."/>
            <person name="Spatafora J."/>
            <person name="Veneault-Fourrey C."/>
            <person name="Henrissat B."/>
            <person name="Grigoriev I."/>
            <person name="Martin F."/>
            <person name="Perotto S."/>
        </authorList>
    </citation>
    <scope>NUCLEOTIDE SEQUENCE [LARGE SCALE GENOMIC DNA]</scope>
    <source>
        <strain evidence="3 4">UAMH 7357</strain>
    </source>
</reference>
<evidence type="ECO:0000256" key="1">
    <source>
        <dbReference type="SAM" id="MobiDB-lite"/>
    </source>
</evidence>
<name>A0A2J6PLZ3_9HELO</name>
<dbReference type="GO" id="GO:0005634">
    <property type="term" value="C:nucleus"/>
    <property type="evidence" value="ECO:0007669"/>
    <property type="project" value="TreeGrafter"/>
</dbReference>
<accession>A0A2J6PLZ3</accession>
<dbReference type="OrthoDB" id="421951at2759"/>
<dbReference type="PANTHER" id="PTHR21357:SF4">
    <property type="entry name" value="FAM172 FAMILY PROTEIN HOMOLOG CG10038"/>
    <property type="match status" value="1"/>
</dbReference>
<proteinExistence type="predicted"/>